<evidence type="ECO:0000259" key="2">
    <source>
        <dbReference type="PROSITE" id="PS50238"/>
    </source>
</evidence>
<sequence length="127" mass="14922">MGYPALTGCLKLFFRELREPLFPFVYFDKFIRAMSCPQSSDRLKAMKDLVSTLPKCNYETMKTLFIHLLKVIDQSKENRMQVHNIAIVFGPTLIWPEKETPNLAANMIYQSRIVEFLLLEFKHIFKS</sequence>
<dbReference type="PANTHER" id="PTHR23176:SF129">
    <property type="entry name" value="RHO GTPASE ACTIVATING PROTEIN AT 16F, ISOFORM E-RELATED"/>
    <property type="match status" value="1"/>
</dbReference>
<dbReference type="Gene3D" id="1.10.555.10">
    <property type="entry name" value="Rho GTPase activation protein"/>
    <property type="match status" value="1"/>
</dbReference>
<dbReference type="SMART" id="SM00324">
    <property type="entry name" value="RhoGAP"/>
    <property type="match status" value="1"/>
</dbReference>
<dbReference type="InterPro" id="IPR000198">
    <property type="entry name" value="RhoGAP_dom"/>
</dbReference>
<dbReference type="PROSITE" id="PS50238">
    <property type="entry name" value="RHOGAP"/>
    <property type="match status" value="1"/>
</dbReference>
<organism evidence="3 4">
    <name type="scientific">Tegillarca granosa</name>
    <name type="common">Malaysian cockle</name>
    <name type="synonym">Anadara granosa</name>
    <dbReference type="NCBI Taxonomy" id="220873"/>
    <lineage>
        <taxon>Eukaryota</taxon>
        <taxon>Metazoa</taxon>
        <taxon>Spiralia</taxon>
        <taxon>Lophotrochozoa</taxon>
        <taxon>Mollusca</taxon>
        <taxon>Bivalvia</taxon>
        <taxon>Autobranchia</taxon>
        <taxon>Pteriomorphia</taxon>
        <taxon>Arcoida</taxon>
        <taxon>Arcoidea</taxon>
        <taxon>Arcidae</taxon>
        <taxon>Tegillarca</taxon>
    </lineage>
</organism>
<evidence type="ECO:0000313" key="3">
    <source>
        <dbReference type="EMBL" id="KAJ8311053.1"/>
    </source>
</evidence>
<keyword evidence="1" id="KW-0343">GTPase activation</keyword>
<dbReference type="InterPro" id="IPR008936">
    <property type="entry name" value="Rho_GTPase_activation_prot"/>
</dbReference>
<evidence type="ECO:0000256" key="1">
    <source>
        <dbReference type="ARBA" id="ARBA00022468"/>
    </source>
</evidence>
<keyword evidence="4" id="KW-1185">Reference proteome</keyword>
<protein>
    <recommendedName>
        <fullName evidence="2">Rho-GAP domain-containing protein</fullName>
    </recommendedName>
</protein>
<dbReference type="SUPFAM" id="SSF48350">
    <property type="entry name" value="GTPase activation domain, GAP"/>
    <property type="match status" value="1"/>
</dbReference>
<comment type="caution">
    <text evidence="3">The sequence shown here is derived from an EMBL/GenBank/DDBJ whole genome shotgun (WGS) entry which is preliminary data.</text>
</comment>
<gene>
    <name evidence="3" type="ORF">KUTeg_011395</name>
</gene>
<feature type="domain" description="Rho-GAP" evidence="2">
    <location>
        <begin position="1"/>
        <end position="125"/>
    </location>
</feature>
<accession>A0ABQ9F626</accession>
<dbReference type="Proteomes" id="UP001217089">
    <property type="component" value="Unassembled WGS sequence"/>
</dbReference>
<name>A0ABQ9F626_TEGGR</name>
<proteinExistence type="predicted"/>
<dbReference type="Pfam" id="PF00620">
    <property type="entry name" value="RhoGAP"/>
    <property type="match status" value="1"/>
</dbReference>
<dbReference type="InterPro" id="IPR050729">
    <property type="entry name" value="Rho-GAP"/>
</dbReference>
<reference evidence="3 4" key="1">
    <citation type="submission" date="2022-12" db="EMBL/GenBank/DDBJ databases">
        <title>Chromosome-level genome of Tegillarca granosa.</title>
        <authorList>
            <person name="Kim J."/>
        </authorList>
    </citation>
    <scope>NUCLEOTIDE SEQUENCE [LARGE SCALE GENOMIC DNA]</scope>
    <source>
        <strain evidence="3">Teg-2019</strain>
        <tissue evidence="3">Adductor muscle</tissue>
    </source>
</reference>
<dbReference type="PANTHER" id="PTHR23176">
    <property type="entry name" value="RHO/RAC/CDC GTPASE-ACTIVATING PROTEIN"/>
    <property type="match status" value="1"/>
</dbReference>
<evidence type="ECO:0000313" key="4">
    <source>
        <dbReference type="Proteomes" id="UP001217089"/>
    </source>
</evidence>
<dbReference type="EMBL" id="JARBDR010000599">
    <property type="protein sequence ID" value="KAJ8311053.1"/>
    <property type="molecule type" value="Genomic_DNA"/>
</dbReference>